<dbReference type="RefSeq" id="WP_143904476.1">
    <property type="nucleotide sequence ID" value="NZ_VJOL01000090.1"/>
</dbReference>
<dbReference type="AlphaFoldDB" id="A0A554WU21"/>
<comment type="caution">
    <text evidence="1">The sequence shown here is derived from an EMBL/GenBank/DDBJ whole genome shotgun (WGS) entry which is preliminary data.</text>
</comment>
<dbReference type="Proteomes" id="UP000318542">
    <property type="component" value="Unassembled WGS sequence"/>
</dbReference>
<dbReference type="EMBL" id="VJOL01000090">
    <property type="protein sequence ID" value="TSE27065.1"/>
    <property type="molecule type" value="Genomic_DNA"/>
</dbReference>
<dbReference type="OrthoDB" id="9151087at2"/>
<protein>
    <submittedName>
        <fullName evidence="1">Uncharacterized protein</fullName>
    </submittedName>
</protein>
<keyword evidence="2" id="KW-1185">Reference proteome</keyword>
<sequence length="165" mass="17824">MATAASRINRVPKGLIANAEGRSIGRKAEQPQASNSAIWELLLRPRDVMMAQRGYSLALELIQGKRELMPLLQIELVAAATTGDASRAAGFLDGVLAAVESLVASGARVNTQNPVTRHLLSIGPQERRALLPWLGADEGVAVLRDFVELAQWVGLNCRINLVKKH</sequence>
<name>A0A554WU21_9BURK</name>
<reference evidence="1 2" key="1">
    <citation type="submission" date="2019-07" db="EMBL/GenBank/DDBJ databases">
        <title>Tepidimonas thermarum AA-1 draft genome.</title>
        <authorList>
            <person name="Da Costa M.S."/>
            <person name="Froufe H.J.C."/>
            <person name="Egas C."/>
            <person name="Albuquerque L."/>
        </authorList>
    </citation>
    <scope>NUCLEOTIDE SEQUENCE [LARGE SCALE GENOMIC DNA]</scope>
    <source>
        <strain evidence="1 2">AA-1</strain>
    </source>
</reference>
<organism evidence="1 2">
    <name type="scientific">Tepidimonas thermarum</name>
    <dbReference type="NCBI Taxonomy" id="335431"/>
    <lineage>
        <taxon>Bacteria</taxon>
        <taxon>Pseudomonadati</taxon>
        <taxon>Pseudomonadota</taxon>
        <taxon>Betaproteobacteria</taxon>
        <taxon>Burkholderiales</taxon>
        <taxon>Tepidimonas</taxon>
    </lineage>
</organism>
<gene>
    <name evidence="1" type="ORF">Tther_02539</name>
</gene>
<evidence type="ECO:0000313" key="1">
    <source>
        <dbReference type="EMBL" id="TSE27065.1"/>
    </source>
</evidence>
<evidence type="ECO:0000313" key="2">
    <source>
        <dbReference type="Proteomes" id="UP000318542"/>
    </source>
</evidence>
<proteinExistence type="predicted"/>
<accession>A0A554WU21</accession>